<dbReference type="Proteomes" id="UP000288805">
    <property type="component" value="Unassembled WGS sequence"/>
</dbReference>
<organism evidence="2 3">
    <name type="scientific">Vitis vinifera</name>
    <name type="common">Grape</name>
    <dbReference type="NCBI Taxonomy" id="29760"/>
    <lineage>
        <taxon>Eukaryota</taxon>
        <taxon>Viridiplantae</taxon>
        <taxon>Streptophyta</taxon>
        <taxon>Embryophyta</taxon>
        <taxon>Tracheophyta</taxon>
        <taxon>Spermatophyta</taxon>
        <taxon>Magnoliopsida</taxon>
        <taxon>eudicotyledons</taxon>
        <taxon>Gunneridae</taxon>
        <taxon>Pentapetalae</taxon>
        <taxon>rosids</taxon>
        <taxon>Vitales</taxon>
        <taxon>Vitaceae</taxon>
        <taxon>Viteae</taxon>
        <taxon>Vitis</taxon>
    </lineage>
</organism>
<sequence length="121" mass="13584">MLVGEMTSTLQDVAILFGLHVHGHPVTGSTDIDWHALCEELLGVRLSETDIRGASFRVRFITTHFSHLPPGVLDEITSHAPMPIDERFPPDALGSRWRIPLSHIDTPHHVLVTYRDEFDGQ</sequence>
<gene>
    <name evidence="2" type="primary">MAIL3_100</name>
    <name evidence="2" type="ORF">CK203_035117</name>
</gene>
<evidence type="ECO:0000313" key="2">
    <source>
        <dbReference type="EMBL" id="RVW93468.1"/>
    </source>
</evidence>
<proteinExistence type="predicted"/>
<dbReference type="GO" id="GO:0010073">
    <property type="term" value="P:meristem maintenance"/>
    <property type="evidence" value="ECO:0007669"/>
    <property type="project" value="InterPro"/>
</dbReference>
<dbReference type="Pfam" id="PF10536">
    <property type="entry name" value="PMD"/>
    <property type="match status" value="1"/>
</dbReference>
<dbReference type="PANTHER" id="PTHR46033">
    <property type="entry name" value="PROTEIN MAIN-LIKE 2"/>
    <property type="match status" value="1"/>
</dbReference>
<protein>
    <submittedName>
        <fullName evidence="2">Serine/threonine-protein phosphatase 7 long form-like</fullName>
    </submittedName>
</protein>
<feature type="domain" description="Aminotransferase-like plant mobile" evidence="1">
    <location>
        <begin position="3"/>
        <end position="66"/>
    </location>
</feature>
<dbReference type="InterPro" id="IPR019557">
    <property type="entry name" value="AminoTfrase-like_pln_mobile"/>
</dbReference>
<dbReference type="AlphaFoldDB" id="A0A438I9S4"/>
<comment type="caution">
    <text evidence="2">The sequence shown here is derived from an EMBL/GenBank/DDBJ whole genome shotgun (WGS) entry which is preliminary data.</text>
</comment>
<dbReference type="InterPro" id="IPR044824">
    <property type="entry name" value="MAIN-like"/>
</dbReference>
<evidence type="ECO:0000313" key="3">
    <source>
        <dbReference type="Proteomes" id="UP000288805"/>
    </source>
</evidence>
<name>A0A438I9S4_VITVI</name>
<dbReference type="PANTHER" id="PTHR46033:SF8">
    <property type="entry name" value="PROTEIN MAINTENANCE OF MERISTEMS-LIKE"/>
    <property type="match status" value="1"/>
</dbReference>
<evidence type="ECO:0000259" key="1">
    <source>
        <dbReference type="Pfam" id="PF10536"/>
    </source>
</evidence>
<dbReference type="EMBL" id="QGNW01000129">
    <property type="protein sequence ID" value="RVW93468.1"/>
    <property type="molecule type" value="Genomic_DNA"/>
</dbReference>
<reference evidence="2 3" key="1">
    <citation type="journal article" date="2018" name="PLoS Genet.">
        <title>Population sequencing reveals clonal diversity and ancestral inbreeding in the grapevine cultivar Chardonnay.</title>
        <authorList>
            <person name="Roach M.J."/>
            <person name="Johnson D.L."/>
            <person name="Bohlmann J."/>
            <person name="van Vuuren H.J."/>
            <person name="Jones S.J."/>
            <person name="Pretorius I.S."/>
            <person name="Schmidt S.A."/>
            <person name="Borneman A.R."/>
        </authorList>
    </citation>
    <scope>NUCLEOTIDE SEQUENCE [LARGE SCALE GENOMIC DNA]</scope>
    <source>
        <strain evidence="3">cv. Chardonnay</strain>
        <tissue evidence="2">Leaf</tissue>
    </source>
</reference>
<accession>A0A438I9S4</accession>